<keyword evidence="1" id="KW-0678">Repressor</keyword>
<gene>
    <name evidence="7" type="ORF">EDX97_05710</name>
</gene>
<dbReference type="PANTHER" id="PTHR30204">
    <property type="entry name" value="REDOX-CYCLING DRUG-SENSING TRANSCRIPTIONAL ACTIVATOR SOXR"/>
    <property type="match status" value="1"/>
</dbReference>
<keyword evidence="2" id="KW-0805">Transcription regulation</keyword>
<dbReference type="Pfam" id="PF13411">
    <property type="entry name" value="MerR_1"/>
    <property type="match status" value="1"/>
</dbReference>
<proteinExistence type="predicted"/>
<evidence type="ECO:0000256" key="3">
    <source>
        <dbReference type="ARBA" id="ARBA00023125"/>
    </source>
</evidence>
<protein>
    <submittedName>
        <fullName evidence="7">MerR family transcriptional regulator</fullName>
    </submittedName>
</protein>
<evidence type="ECO:0000259" key="6">
    <source>
        <dbReference type="PROSITE" id="PS50937"/>
    </source>
</evidence>
<dbReference type="Proteomes" id="UP000276568">
    <property type="component" value="Unassembled WGS sequence"/>
</dbReference>
<dbReference type="GO" id="GO:0003700">
    <property type="term" value="F:DNA-binding transcription factor activity"/>
    <property type="evidence" value="ECO:0007669"/>
    <property type="project" value="InterPro"/>
</dbReference>
<evidence type="ECO:0000313" key="7">
    <source>
        <dbReference type="EMBL" id="RNM30293.1"/>
    </source>
</evidence>
<keyword evidence="3" id="KW-0238">DNA-binding</keyword>
<evidence type="ECO:0000256" key="1">
    <source>
        <dbReference type="ARBA" id="ARBA00022491"/>
    </source>
</evidence>
<dbReference type="CDD" id="cd00592">
    <property type="entry name" value="HTH_MerR-like"/>
    <property type="match status" value="1"/>
</dbReference>
<dbReference type="PANTHER" id="PTHR30204:SF69">
    <property type="entry name" value="MERR-FAMILY TRANSCRIPTIONAL REGULATOR"/>
    <property type="match status" value="1"/>
</dbReference>
<keyword evidence="4" id="KW-0804">Transcription</keyword>
<organism evidence="7 8">
    <name type="scientific">Absicoccus porci</name>
    <dbReference type="NCBI Taxonomy" id="2486576"/>
    <lineage>
        <taxon>Bacteria</taxon>
        <taxon>Bacillati</taxon>
        <taxon>Bacillota</taxon>
        <taxon>Erysipelotrichia</taxon>
        <taxon>Erysipelotrichales</taxon>
        <taxon>Erysipelotrichaceae</taxon>
        <taxon>Absicoccus</taxon>
    </lineage>
</organism>
<dbReference type="SMART" id="SM00422">
    <property type="entry name" value="HTH_MERR"/>
    <property type="match status" value="1"/>
</dbReference>
<feature type="domain" description="HTH merR-type" evidence="6">
    <location>
        <begin position="1"/>
        <end position="68"/>
    </location>
</feature>
<dbReference type="Gene3D" id="1.10.1660.10">
    <property type="match status" value="1"/>
</dbReference>
<evidence type="ECO:0000313" key="8">
    <source>
        <dbReference type="Proteomes" id="UP000276568"/>
    </source>
</evidence>
<accession>A0A3N0HZU2</accession>
<feature type="coiled-coil region" evidence="5">
    <location>
        <begin position="62"/>
        <end position="96"/>
    </location>
</feature>
<reference evidence="7 8" key="1">
    <citation type="submission" date="2018-11" db="EMBL/GenBank/DDBJ databases">
        <title>Clostridium sp. nov., a member of the family Erysipelotrichaceae isolated from pig faeces.</title>
        <authorList>
            <person name="Chang Y.-H."/>
        </authorList>
    </citation>
    <scope>NUCLEOTIDE SEQUENCE [LARGE SCALE GENOMIC DNA]</scope>
    <source>
        <strain evidence="7 8">YH-panp20</strain>
    </source>
</reference>
<keyword evidence="5" id="KW-0175">Coiled coil</keyword>
<dbReference type="InterPro" id="IPR009061">
    <property type="entry name" value="DNA-bd_dom_put_sf"/>
</dbReference>
<dbReference type="OrthoDB" id="9791488at2"/>
<evidence type="ECO:0000256" key="2">
    <source>
        <dbReference type="ARBA" id="ARBA00023015"/>
    </source>
</evidence>
<evidence type="ECO:0000256" key="5">
    <source>
        <dbReference type="SAM" id="Coils"/>
    </source>
</evidence>
<dbReference type="InterPro" id="IPR000551">
    <property type="entry name" value="MerR-type_HTH_dom"/>
</dbReference>
<keyword evidence="8" id="KW-1185">Reference proteome</keyword>
<dbReference type="PROSITE" id="PS50937">
    <property type="entry name" value="HTH_MERR_2"/>
    <property type="match status" value="1"/>
</dbReference>
<name>A0A3N0HZU2_9FIRM</name>
<dbReference type="GO" id="GO:0003677">
    <property type="term" value="F:DNA binding"/>
    <property type="evidence" value="ECO:0007669"/>
    <property type="project" value="UniProtKB-KW"/>
</dbReference>
<comment type="caution">
    <text evidence="7">The sequence shown here is derived from an EMBL/GenBank/DDBJ whole genome shotgun (WGS) entry which is preliminary data.</text>
</comment>
<sequence>MFRNEVQKKIGLTRKAITYYEEKGLIHPTKLENGYRDYSEKDVAILSQISIFRKLGISISDMKQYLSNNESLTSLLREKEHQLDREEKRKEILVLMLHGESQNRINEKINRLEAEESIYVRLKRAFPGYFGDLLFASYQPFFDEPLDEEGKEAFQQFIEYLDNLPSFVLSQEEKVYIEQISSCFDRKALKAIHQTKQEAIENVETWLQANKECVSQYESYKNSEEYQKSPMKSIQDQLQEYMEQNKYYEIAIPLIRKFSRSYDSYYKKLLKANEQYIHCTQDIYLKK</sequence>
<dbReference type="RefSeq" id="WP_128520217.1">
    <property type="nucleotide sequence ID" value="NZ_RJQC01000002.1"/>
</dbReference>
<dbReference type="AlphaFoldDB" id="A0A3N0HZU2"/>
<dbReference type="InterPro" id="IPR047057">
    <property type="entry name" value="MerR_fam"/>
</dbReference>
<dbReference type="SUPFAM" id="SSF46955">
    <property type="entry name" value="Putative DNA-binding domain"/>
    <property type="match status" value="1"/>
</dbReference>
<dbReference type="EMBL" id="RJQC01000002">
    <property type="protein sequence ID" value="RNM30293.1"/>
    <property type="molecule type" value="Genomic_DNA"/>
</dbReference>
<evidence type="ECO:0000256" key="4">
    <source>
        <dbReference type="ARBA" id="ARBA00023163"/>
    </source>
</evidence>